<keyword evidence="4" id="KW-0479">Metal-binding</keyword>
<keyword evidence="3" id="KW-0645">Protease</keyword>
<dbReference type="AlphaFoldDB" id="A0A286G6Y6"/>
<dbReference type="InterPro" id="IPR011055">
    <property type="entry name" value="Dup_hybrid_motif"/>
</dbReference>
<dbReference type="Pfam" id="PF01551">
    <property type="entry name" value="Peptidase_M23"/>
    <property type="match status" value="1"/>
</dbReference>
<keyword evidence="6" id="KW-0862">Zinc</keyword>
<dbReference type="InterPro" id="IPR045834">
    <property type="entry name" value="Csd3_N2"/>
</dbReference>
<dbReference type="FunFam" id="2.70.70.10:FF:000006">
    <property type="entry name" value="M23 family peptidase"/>
    <property type="match status" value="1"/>
</dbReference>
<keyword evidence="7" id="KW-0482">Metalloprotease</keyword>
<evidence type="ECO:0000256" key="4">
    <source>
        <dbReference type="ARBA" id="ARBA00022723"/>
    </source>
</evidence>
<dbReference type="RefSeq" id="WP_245913352.1">
    <property type="nucleotide sequence ID" value="NZ_OCNJ01000001.1"/>
</dbReference>
<dbReference type="Gene3D" id="2.70.70.10">
    <property type="entry name" value="Glucose Permease (Domain IIA)"/>
    <property type="match status" value="1"/>
</dbReference>
<dbReference type="InterPro" id="IPR050570">
    <property type="entry name" value="Cell_wall_metabolism_enzyme"/>
</dbReference>
<keyword evidence="5 10" id="KW-0378">Hydrolase</keyword>
<comment type="subcellular location">
    <subcellularLocation>
        <location evidence="2">Cell envelope</location>
    </subcellularLocation>
</comment>
<evidence type="ECO:0000313" key="11">
    <source>
        <dbReference type="Proteomes" id="UP000219621"/>
    </source>
</evidence>
<name>A0A286G6Y6_9PROT</name>
<evidence type="ECO:0000256" key="7">
    <source>
        <dbReference type="ARBA" id="ARBA00023049"/>
    </source>
</evidence>
<gene>
    <name evidence="10" type="ORF">SAMN05421508_101885</name>
</gene>
<dbReference type="GO" id="GO:0046872">
    <property type="term" value="F:metal ion binding"/>
    <property type="evidence" value="ECO:0007669"/>
    <property type="project" value="UniProtKB-KW"/>
</dbReference>
<dbReference type="GO" id="GO:0004222">
    <property type="term" value="F:metalloendopeptidase activity"/>
    <property type="evidence" value="ECO:0007669"/>
    <property type="project" value="TreeGrafter"/>
</dbReference>
<sequence>MHRTRQARRAATFVVAAGTSALAMAIFLGWPTTTLSDTSPASPSLTPTADVAAPAGQSRLVTMVKADAQPTQDVAFTMVSPAPEQTEAAPLPQEPAVVEHTLTIKRGDTLMGVLVSAGVDATEAHSSIEALREVFDPRQLRPGHEITVTFDSAATPDGGEVFQGFSFEPQPALRVGATRDPSSGSFAPAEEKAPVMAEMLRGDGTIENSLFADAEAAGVPVAVLTEIIKAFSYDVDFQRDIQPGDAFEVMFERERTEDGRTVREGEVSFASLTLSGKRYEIYRYEDSSGDIDYYDAKGHSVRKALLRTPVNGARLSSGFGMRRHPVLGYSKMHKGIDFAAPTGTPIYAAGDGVIERAGPFSSYGNYVRIRHNKEFDTAYAHMSKIAKGMKPGARVKQGDVIGYVGSTGRSTGPHLHYEILKNGSHVNPQGVRFPTGRILEAKELARFKTAMAETRRIYASLPSISKVASAGQ</sequence>
<dbReference type="Pfam" id="PF19425">
    <property type="entry name" value="Csd3_N2"/>
    <property type="match status" value="1"/>
</dbReference>
<dbReference type="Proteomes" id="UP000219621">
    <property type="component" value="Unassembled WGS sequence"/>
</dbReference>
<dbReference type="PANTHER" id="PTHR21666:SF288">
    <property type="entry name" value="CELL DIVISION PROTEIN YTFB"/>
    <property type="match status" value="1"/>
</dbReference>
<evidence type="ECO:0000259" key="8">
    <source>
        <dbReference type="Pfam" id="PF01551"/>
    </source>
</evidence>
<feature type="domain" description="M23ase beta-sheet core" evidence="8">
    <location>
        <begin position="331"/>
        <end position="428"/>
    </location>
</feature>
<protein>
    <submittedName>
        <fullName evidence="10">Murein DD-endopeptidase MepM and murein hydrolase activator NlpD, contain LysM domain</fullName>
    </submittedName>
</protein>
<evidence type="ECO:0000259" key="9">
    <source>
        <dbReference type="Pfam" id="PF19425"/>
    </source>
</evidence>
<accession>A0A286G6Y6</accession>
<proteinExistence type="predicted"/>
<evidence type="ECO:0000256" key="6">
    <source>
        <dbReference type="ARBA" id="ARBA00022833"/>
    </source>
</evidence>
<feature type="domain" description="Csd3-like second N-terminal" evidence="9">
    <location>
        <begin position="203"/>
        <end position="319"/>
    </location>
</feature>
<dbReference type="Gene3D" id="3.10.450.350">
    <property type="match status" value="2"/>
</dbReference>
<evidence type="ECO:0000313" key="10">
    <source>
        <dbReference type="EMBL" id="SOD91273.1"/>
    </source>
</evidence>
<organism evidence="10 11">
    <name type="scientific">Caenispirillum bisanense</name>
    <dbReference type="NCBI Taxonomy" id="414052"/>
    <lineage>
        <taxon>Bacteria</taxon>
        <taxon>Pseudomonadati</taxon>
        <taxon>Pseudomonadota</taxon>
        <taxon>Alphaproteobacteria</taxon>
        <taxon>Rhodospirillales</taxon>
        <taxon>Novispirillaceae</taxon>
        <taxon>Caenispirillum</taxon>
    </lineage>
</organism>
<evidence type="ECO:0000256" key="5">
    <source>
        <dbReference type="ARBA" id="ARBA00022801"/>
    </source>
</evidence>
<keyword evidence="11" id="KW-1185">Reference proteome</keyword>
<dbReference type="PANTHER" id="PTHR21666">
    <property type="entry name" value="PEPTIDASE-RELATED"/>
    <property type="match status" value="1"/>
</dbReference>
<reference evidence="10 11" key="1">
    <citation type="submission" date="2017-09" db="EMBL/GenBank/DDBJ databases">
        <authorList>
            <person name="Ehlers B."/>
            <person name="Leendertz F.H."/>
        </authorList>
    </citation>
    <scope>NUCLEOTIDE SEQUENCE [LARGE SCALE GENOMIC DNA]</scope>
    <source>
        <strain evidence="10 11">USBA 140</strain>
    </source>
</reference>
<dbReference type="CDD" id="cd12797">
    <property type="entry name" value="M23_peptidase"/>
    <property type="match status" value="1"/>
</dbReference>
<dbReference type="EMBL" id="OCNJ01000001">
    <property type="protein sequence ID" value="SOD91273.1"/>
    <property type="molecule type" value="Genomic_DNA"/>
</dbReference>
<evidence type="ECO:0000256" key="3">
    <source>
        <dbReference type="ARBA" id="ARBA00022670"/>
    </source>
</evidence>
<dbReference type="InterPro" id="IPR016047">
    <property type="entry name" value="M23ase_b-sheet_dom"/>
</dbReference>
<dbReference type="SUPFAM" id="SSF51261">
    <property type="entry name" value="Duplicated hybrid motif"/>
    <property type="match status" value="1"/>
</dbReference>
<comment type="cofactor">
    <cofactor evidence="1">
        <name>Zn(2+)</name>
        <dbReference type="ChEBI" id="CHEBI:29105"/>
    </cofactor>
</comment>
<dbReference type="GO" id="GO:0006508">
    <property type="term" value="P:proteolysis"/>
    <property type="evidence" value="ECO:0007669"/>
    <property type="project" value="UniProtKB-KW"/>
</dbReference>
<dbReference type="GO" id="GO:0030313">
    <property type="term" value="C:cell envelope"/>
    <property type="evidence" value="ECO:0007669"/>
    <property type="project" value="UniProtKB-SubCell"/>
</dbReference>
<evidence type="ECO:0000256" key="1">
    <source>
        <dbReference type="ARBA" id="ARBA00001947"/>
    </source>
</evidence>
<evidence type="ECO:0000256" key="2">
    <source>
        <dbReference type="ARBA" id="ARBA00004196"/>
    </source>
</evidence>